<sequence length="151" mass="16812">MIIRAAVDDDESLATHLDDRTVRVVWVTATLSAIVLLLVDLSSLIGSTLSPFGALSLVVASTSALVVDACVHMNLATGYLFAIFWIYSRDGWSMRYFVATLGMVLAGNFVLAVYVIHALFDANGDWTQFWLGPRRRHRHNHAMDRSMDRNV</sequence>
<name>A0A485KYH3_9STRA</name>
<protein>
    <submittedName>
        <fullName evidence="3">Aste57867_13478 protein</fullName>
    </submittedName>
</protein>
<dbReference type="EMBL" id="CAADRA010005475">
    <property type="protein sequence ID" value="VFT90316.1"/>
    <property type="molecule type" value="Genomic_DNA"/>
</dbReference>
<dbReference type="Proteomes" id="UP000332933">
    <property type="component" value="Unassembled WGS sequence"/>
</dbReference>
<accession>A0A485KYH3</accession>
<organism evidence="3 4">
    <name type="scientific">Aphanomyces stellatus</name>
    <dbReference type="NCBI Taxonomy" id="120398"/>
    <lineage>
        <taxon>Eukaryota</taxon>
        <taxon>Sar</taxon>
        <taxon>Stramenopiles</taxon>
        <taxon>Oomycota</taxon>
        <taxon>Saprolegniomycetes</taxon>
        <taxon>Saprolegniales</taxon>
        <taxon>Verrucalvaceae</taxon>
        <taxon>Aphanomyces</taxon>
    </lineage>
</organism>
<feature type="transmembrane region" description="Helical" evidence="1">
    <location>
        <begin position="96"/>
        <end position="120"/>
    </location>
</feature>
<proteinExistence type="predicted"/>
<reference evidence="3 4" key="1">
    <citation type="submission" date="2019-03" db="EMBL/GenBank/DDBJ databases">
        <authorList>
            <person name="Gaulin E."/>
            <person name="Dumas B."/>
        </authorList>
    </citation>
    <scope>NUCLEOTIDE SEQUENCE [LARGE SCALE GENOMIC DNA]</scope>
    <source>
        <strain evidence="3">CBS 568.67</strain>
    </source>
</reference>
<evidence type="ECO:0000313" key="4">
    <source>
        <dbReference type="Proteomes" id="UP000332933"/>
    </source>
</evidence>
<dbReference type="AlphaFoldDB" id="A0A485KYH3"/>
<keyword evidence="1" id="KW-1133">Transmembrane helix</keyword>
<feature type="transmembrane region" description="Helical" evidence="1">
    <location>
        <begin position="24"/>
        <end position="45"/>
    </location>
</feature>
<keyword evidence="4" id="KW-1185">Reference proteome</keyword>
<keyword evidence="1" id="KW-0472">Membrane</keyword>
<dbReference type="EMBL" id="VJMH01005454">
    <property type="protein sequence ID" value="KAF0695742.1"/>
    <property type="molecule type" value="Genomic_DNA"/>
</dbReference>
<reference evidence="2" key="2">
    <citation type="submission" date="2019-06" db="EMBL/GenBank/DDBJ databases">
        <title>Genomics analysis of Aphanomyces spp. identifies a new class of oomycete effector associated with host adaptation.</title>
        <authorList>
            <person name="Gaulin E."/>
        </authorList>
    </citation>
    <scope>NUCLEOTIDE SEQUENCE</scope>
    <source>
        <strain evidence="2">CBS 578.67</strain>
    </source>
</reference>
<gene>
    <name evidence="3" type="primary">Aste57867_13478</name>
    <name evidence="2" type="ORF">As57867_013428</name>
    <name evidence="3" type="ORF">ASTE57867_13478</name>
</gene>
<evidence type="ECO:0000256" key="1">
    <source>
        <dbReference type="SAM" id="Phobius"/>
    </source>
</evidence>
<keyword evidence="1" id="KW-0812">Transmembrane</keyword>
<evidence type="ECO:0000313" key="3">
    <source>
        <dbReference type="EMBL" id="VFT90316.1"/>
    </source>
</evidence>
<evidence type="ECO:0000313" key="2">
    <source>
        <dbReference type="EMBL" id="KAF0695742.1"/>
    </source>
</evidence>
<feature type="transmembrane region" description="Helical" evidence="1">
    <location>
        <begin position="65"/>
        <end position="87"/>
    </location>
</feature>